<evidence type="ECO:0000256" key="1">
    <source>
        <dbReference type="ARBA" id="ARBA00001933"/>
    </source>
</evidence>
<dbReference type="RefSeq" id="WP_011128117.1">
    <property type="nucleotide sequence ID" value="NC_005070.1"/>
</dbReference>
<evidence type="ECO:0000256" key="6">
    <source>
        <dbReference type="ARBA" id="ARBA00022898"/>
    </source>
</evidence>
<dbReference type="GO" id="GO:0031071">
    <property type="term" value="F:cysteine desulfurase activity"/>
    <property type="evidence" value="ECO:0007669"/>
    <property type="project" value="UniProtKB-EC"/>
</dbReference>
<dbReference type="SUPFAM" id="SSF53383">
    <property type="entry name" value="PLP-dependent transferases"/>
    <property type="match status" value="1"/>
</dbReference>
<dbReference type="PROSITE" id="PS00595">
    <property type="entry name" value="AA_TRANSFER_CLASS_5"/>
    <property type="match status" value="1"/>
</dbReference>
<dbReference type="EC" id="2.8.1.7" evidence="3"/>
<dbReference type="Proteomes" id="UP000001422">
    <property type="component" value="Chromosome"/>
</dbReference>
<reference evidence="12 13" key="1">
    <citation type="journal article" date="2003" name="Nature">
        <title>The genome of a motile marine Synechococcus.</title>
        <authorList>
            <person name="Palenik B."/>
            <person name="Brahamsha B."/>
            <person name="Larimer F."/>
            <person name="Land M."/>
            <person name="Hauser L."/>
            <person name="Chain P."/>
            <person name="Lamerdin J."/>
            <person name="Regala W."/>
            <person name="Allen E.A."/>
            <person name="McCarren J."/>
            <person name="Paulsen I."/>
            <person name="Dufresne A."/>
            <person name="Partensky F."/>
            <person name="Webb E."/>
            <person name="Waterbury J."/>
        </authorList>
    </citation>
    <scope>NUCLEOTIDE SEQUENCE [LARGE SCALE GENOMIC DNA]</scope>
    <source>
        <strain evidence="12 13">WH8102</strain>
    </source>
</reference>
<dbReference type="eggNOG" id="COG1104">
    <property type="taxonomic scope" value="Bacteria"/>
</dbReference>
<dbReference type="Gene3D" id="3.40.640.10">
    <property type="entry name" value="Type I PLP-dependent aspartate aminotransferase-like (Major domain)"/>
    <property type="match status" value="1"/>
</dbReference>
<dbReference type="PANTHER" id="PTHR11601:SF34">
    <property type="entry name" value="CYSTEINE DESULFURASE"/>
    <property type="match status" value="1"/>
</dbReference>
<dbReference type="InterPro" id="IPR020578">
    <property type="entry name" value="Aminotrans_V_PyrdxlP_BS"/>
</dbReference>
<evidence type="ECO:0000256" key="7">
    <source>
        <dbReference type="ARBA" id="ARBA00023004"/>
    </source>
</evidence>
<evidence type="ECO:0000256" key="3">
    <source>
        <dbReference type="ARBA" id="ARBA00012239"/>
    </source>
</evidence>
<evidence type="ECO:0000259" key="11">
    <source>
        <dbReference type="Pfam" id="PF00266"/>
    </source>
</evidence>
<dbReference type="KEGG" id="syw:SYNW1253"/>
<dbReference type="Gene3D" id="3.90.1150.10">
    <property type="entry name" value="Aspartate Aminotransferase, domain 1"/>
    <property type="match status" value="1"/>
</dbReference>
<organism evidence="12 13">
    <name type="scientific">Parasynechococcus marenigrum (strain WH8102)</name>
    <dbReference type="NCBI Taxonomy" id="84588"/>
    <lineage>
        <taxon>Bacteria</taxon>
        <taxon>Bacillati</taxon>
        <taxon>Cyanobacteriota</taxon>
        <taxon>Cyanophyceae</taxon>
        <taxon>Synechococcales</taxon>
        <taxon>Prochlorococcaceae</taxon>
        <taxon>Parasynechococcus</taxon>
        <taxon>Parasynechococcus marenigrum</taxon>
    </lineage>
</organism>
<evidence type="ECO:0000256" key="8">
    <source>
        <dbReference type="ARBA" id="ARBA00023014"/>
    </source>
</evidence>
<accession>Q7U6T3</accession>
<dbReference type="STRING" id="84588.SYNW1253"/>
<dbReference type="HOGENOM" id="CLU_003433_0_0_3"/>
<dbReference type="GO" id="GO:0046872">
    <property type="term" value="F:metal ion binding"/>
    <property type="evidence" value="ECO:0007669"/>
    <property type="project" value="UniProtKB-KW"/>
</dbReference>
<evidence type="ECO:0000256" key="2">
    <source>
        <dbReference type="ARBA" id="ARBA00006490"/>
    </source>
</evidence>
<protein>
    <recommendedName>
        <fullName evidence="3">cysteine desulfurase</fullName>
        <ecNumber evidence="3">2.8.1.7</ecNumber>
    </recommendedName>
</protein>
<sequence>MTPSELYLDAAATTPPLPSVIECINAVQREAWGNPSSLHGTGLVAAEQLARSRQTIAAQLSADEDELIFTSGATESVHLALQGVAAGCPPGRLVISAVEHPAVEGAAGQLAQLGWTVARWPVDGSGRIRLELLDQLLAPPTQLVSLIWGQSEVGTVQPIPLVASACRERGIPFHTDATQLIPQGLMDWSTSCIDLLSFSSHKLQGPRGIGVLLHRQGVLAQPLLTGGGQEGGYRAGTEAVALIAGLAVALQQLPRFNPHQSMAPPGSTPQIRSMRDRLQSKLEAIPSLTVINATEEPRLPHHLACLIADRAGHPLAGRRLVQQLSRLGVACSSGSACRSGHAQDSAVLTAMNVAPSWRQSLLRFSLGPWLNDDDLDAVPPLLIRAIDACT</sequence>
<proteinExistence type="inferred from homology"/>
<comment type="catalytic activity">
    <reaction evidence="9">
        <text>(sulfur carrier)-H + L-cysteine = (sulfur carrier)-SH + L-alanine</text>
        <dbReference type="Rhea" id="RHEA:43892"/>
        <dbReference type="Rhea" id="RHEA-COMP:14737"/>
        <dbReference type="Rhea" id="RHEA-COMP:14739"/>
        <dbReference type="ChEBI" id="CHEBI:29917"/>
        <dbReference type="ChEBI" id="CHEBI:35235"/>
        <dbReference type="ChEBI" id="CHEBI:57972"/>
        <dbReference type="ChEBI" id="CHEBI:64428"/>
        <dbReference type="EC" id="2.8.1.7"/>
    </reaction>
</comment>
<evidence type="ECO:0000313" key="12">
    <source>
        <dbReference type="EMBL" id="CAE07768.1"/>
    </source>
</evidence>
<dbReference type="GO" id="GO:0008483">
    <property type="term" value="F:transaminase activity"/>
    <property type="evidence" value="ECO:0007669"/>
    <property type="project" value="UniProtKB-KW"/>
</dbReference>
<keyword evidence="13" id="KW-1185">Reference proteome</keyword>
<evidence type="ECO:0000256" key="10">
    <source>
        <dbReference type="RuleBase" id="RU004504"/>
    </source>
</evidence>
<dbReference type="GO" id="GO:0051536">
    <property type="term" value="F:iron-sulfur cluster binding"/>
    <property type="evidence" value="ECO:0007669"/>
    <property type="project" value="UniProtKB-KW"/>
</dbReference>
<keyword evidence="8" id="KW-0411">Iron-sulfur</keyword>
<dbReference type="InterPro" id="IPR015421">
    <property type="entry name" value="PyrdxlP-dep_Trfase_major"/>
</dbReference>
<dbReference type="InterPro" id="IPR015422">
    <property type="entry name" value="PyrdxlP-dep_Trfase_small"/>
</dbReference>
<keyword evidence="12" id="KW-0032">Aminotransferase</keyword>
<evidence type="ECO:0000256" key="5">
    <source>
        <dbReference type="ARBA" id="ARBA00022723"/>
    </source>
</evidence>
<dbReference type="InterPro" id="IPR016454">
    <property type="entry name" value="Cysteine_dSase"/>
</dbReference>
<comment type="similarity">
    <text evidence="2">Belongs to the class-V pyridoxal-phosphate-dependent aminotransferase family. NifS/IscS subfamily.</text>
</comment>
<evidence type="ECO:0000256" key="9">
    <source>
        <dbReference type="ARBA" id="ARBA00050776"/>
    </source>
</evidence>
<keyword evidence="7" id="KW-0408">Iron</keyword>
<dbReference type="PANTHER" id="PTHR11601">
    <property type="entry name" value="CYSTEINE DESULFURYLASE FAMILY MEMBER"/>
    <property type="match status" value="1"/>
</dbReference>
<keyword evidence="5" id="KW-0479">Metal-binding</keyword>
<dbReference type="PIRSF" id="PIRSF005572">
    <property type="entry name" value="NifS"/>
    <property type="match status" value="1"/>
</dbReference>
<dbReference type="InterPro" id="IPR000192">
    <property type="entry name" value="Aminotrans_V_dom"/>
</dbReference>
<dbReference type="EMBL" id="BX569692">
    <property type="protein sequence ID" value="CAE07768.1"/>
    <property type="molecule type" value="Genomic_DNA"/>
</dbReference>
<keyword evidence="4" id="KW-0808">Transferase</keyword>
<name>Q7U6T3_PARMW</name>
<keyword evidence="6" id="KW-0663">Pyridoxal phosphate</keyword>
<evidence type="ECO:0000256" key="4">
    <source>
        <dbReference type="ARBA" id="ARBA00022679"/>
    </source>
</evidence>
<dbReference type="Pfam" id="PF00266">
    <property type="entry name" value="Aminotran_5"/>
    <property type="match status" value="1"/>
</dbReference>
<dbReference type="InterPro" id="IPR015424">
    <property type="entry name" value="PyrdxlP-dep_Trfase"/>
</dbReference>
<feature type="domain" description="Aminotransferase class V" evidence="11">
    <location>
        <begin position="7"/>
        <end position="377"/>
    </location>
</feature>
<evidence type="ECO:0000313" key="13">
    <source>
        <dbReference type="Proteomes" id="UP000001422"/>
    </source>
</evidence>
<dbReference type="AlphaFoldDB" id="Q7U6T3"/>
<gene>
    <name evidence="12" type="primary">nifS</name>
    <name evidence="12" type="ordered locus">SYNW1253</name>
</gene>
<comment type="cofactor">
    <cofactor evidence="1 10">
        <name>pyridoxal 5'-phosphate</name>
        <dbReference type="ChEBI" id="CHEBI:597326"/>
    </cofactor>
</comment>